<comment type="caution">
    <text evidence="2">The sequence shown here is derived from an EMBL/GenBank/DDBJ whole genome shotgun (WGS) entry which is preliminary data.</text>
</comment>
<dbReference type="Gene3D" id="2.60.40.1120">
    <property type="entry name" value="Carboxypeptidase-like, regulatory domain"/>
    <property type="match status" value="1"/>
</dbReference>
<dbReference type="AlphaFoldDB" id="A0A6M1RAW2"/>
<accession>A0A6M1RAW2</accession>
<proteinExistence type="predicted"/>
<sequence length="628" mass="67558">MARLACAIAILLIAPLLTFASAVAEAAEPDGVTIFPSADGPFMWGEPMDLEGTVTENGAPVAGANVELAQIDPSAAWHATVVTDASGRWTYRFTPPVASRYTLHASYAGADGTYEDWTNFDVARHPSTFTFSDNGLRQTDEQISFDVLLSGDGAGLADRVVHWDLQCWYSETSPVSVGRITDSTTSAAGTFTVTYDQQFPCPEYALIAWWDGDADYQAAKDWATEPTAWRRSDLQIHAPDSAYVNDDLGTSVTVLVDGVPAPNRTVHVRYAPSTSTWSQIDVVSGPDGVASIPIKVTEPGSWHIEASMDATDDTMAASRWVTVPVSQVATDLSVSPMVSSVLVGNPVTVRGSLVRADGRNGGATVRLSVADESGFLRDHETTTGSDGTFEFVDMPNVARPVTYYVTVPGDNRYVAASHPAQTVTVQPQTPAVTLTANKTSYAAGETATFRVNLTKTDSRRVRVTAQEAGGTIKVLYDGNVPSTGLTLNRTMWRNTTIVASHPADSRSTAAKATLKRSVRLGLATKALNPLRRVGAYAVYRPSADPTLVTSVRPVRSGLCVRMTVQKYKDAAWRTVATSTCRTTNAYGKARWTLTRYHPSGSRFRIAARFAGDSTNAAGTGPWTYVRFR</sequence>
<dbReference type="RefSeq" id="WP_165111202.1">
    <property type="nucleotide sequence ID" value="NZ_JAALAA010000009.1"/>
</dbReference>
<keyword evidence="1" id="KW-0732">Signal</keyword>
<dbReference type="SUPFAM" id="SSF49464">
    <property type="entry name" value="Carboxypeptidase regulatory domain-like"/>
    <property type="match status" value="1"/>
</dbReference>
<dbReference type="Pfam" id="PF13620">
    <property type="entry name" value="CarboxypepD_reg"/>
    <property type="match status" value="1"/>
</dbReference>
<organism evidence="2 3">
    <name type="scientific">Nocardioides turkmenicus</name>
    <dbReference type="NCBI Taxonomy" id="2711220"/>
    <lineage>
        <taxon>Bacteria</taxon>
        <taxon>Bacillati</taxon>
        <taxon>Actinomycetota</taxon>
        <taxon>Actinomycetes</taxon>
        <taxon>Propionibacteriales</taxon>
        <taxon>Nocardioidaceae</taxon>
        <taxon>Nocardioides</taxon>
    </lineage>
</organism>
<dbReference type="Proteomes" id="UP000483261">
    <property type="component" value="Unassembled WGS sequence"/>
</dbReference>
<protein>
    <recommendedName>
        <fullName evidence="4">Carboxypeptidase regulatory-like domain-containing protein</fullName>
    </recommendedName>
</protein>
<evidence type="ECO:0000256" key="1">
    <source>
        <dbReference type="SAM" id="SignalP"/>
    </source>
</evidence>
<evidence type="ECO:0000313" key="3">
    <source>
        <dbReference type="Proteomes" id="UP000483261"/>
    </source>
</evidence>
<dbReference type="EMBL" id="JAALAA010000009">
    <property type="protein sequence ID" value="NGN93457.1"/>
    <property type="molecule type" value="Genomic_DNA"/>
</dbReference>
<feature type="chain" id="PRO_5026967660" description="Carboxypeptidase regulatory-like domain-containing protein" evidence="1">
    <location>
        <begin position="27"/>
        <end position="628"/>
    </location>
</feature>
<feature type="signal peptide" evidence="1">
    <location>
        <begin position="1"/>
        <end position="26"/>
    </location>
</feature>
<keyword evidence="3" id="KW-1185">Reference proteome</keyword>
<name>A0A6M1RAW2_9ACTN</name>
<dbReference type="InterPro" id="IPR008969">
    <property type="entry name" value="CarboxyPept-like_regulatory"/>
</dbReference>
<evidence type="ECO:0000313" key="2">
    <source>
        <dbReference type="EMBL" id="NGN93457.1"/>
    </source>
</evidence>
<gene>
    <name evidence="2" type="ORF">G5C66_11980</name>
</gene>
<reference evidence="2 3" key="1">
    <citation type="submission" date="2020-02" db="EMBL/GenBank/DDBJ databases">
        <title>Whole-genome analyses of novel actinobacteria.</title>
        <authorList>
            <person name="Sahin N."/>
        </authorList>
    </citation>
    <scope>NUCLEOTIDE SEQUENCE [LARGE SCALE GENOMIC DNA]</scope>
    <source>
        <strain evidence="2 3">KC13</strain>
    </source>
</reference>
<evidence type="ECO:0008006" key="4">
    <source>
        <dbReference type="Google" id="ProtNLM"/>
    </source>
</evidence>